<dbReference type="GO" id="GO:0032541">
    <property type="term" value="C:cortical endoplasmic reticulum"/>
    <property type="evidence" value="ECO:0007669"/>
    <property type="project" value="TreeGrafter"/>
</dbReference>
<evidence type="ECO:0000256" key="3">
    <source>
        <dbReference type="ARBA" id="ARBA00022448"/>
    </source>
</evidence>
<keyword evidence="12" id="KW-1185">Reference proteome</keyword>
<comment type="similarity">
    <text evidence="2 10">Belongs to the ARV1 family.</text>
</comment>
<proteinExistence type="inferred from homology"/>
<organism evidence="11 12">
    <name type="scientific">Hanseniaspora valbyensis NRRL Y-1626</name>
    <dbReference type="NCBI Taxonomy" id="766949"/>
    <lineage>
        <taxon>Eukaryota</taxon>
        <taxon>Fungi</taxon>
        <taxon>Dikarya</taxon>
        <taxon>Ascomycota</taxon>
        <taxon>Saccharomycotina</taxon>
        <taxon>Saccharomycetes</taxon>
        <taxon>Saccharomycodales</taxon>
        <taxon>Saccharomycodaceae</taxon>
        <taxon>Hanseniaspora</taxon>
    </lineage>
</organism>
<reference evidence="12" key="1">
    <citation type="journal article" date="2016" name="Proc. Natl. Acad. Sci. U.S.A.">
        <title>Comparative genomics of biotechnologically important yeasts.</title>
        <authorList>
            <person name="Riley R."/>
            <person name="Haridas S."/>
            <person name="Wolfe K.H."/>
            <person name="Lopes M.R."/>
            <person name="Hittinger C.T."/>
            <person name="Goeker M."/>
            <person name="Salamov A.A."/>
            <person name="Wisecaver J.H."/>
            <person name="Long T.M."/>
            <person name="Calvey C.H."/>
            <person name="Aerts A.L."/>
            <person name="Barry K.W."/>
            <person name="Choi C."/>
            <person name="Clum A."/>
            <person name="Coughlan A.Y."/>
            <person name="Deshpande S."/>
            <person name="Douglass A.P."/>
            <person name="Hanson S.J."/>
            <person name="Klenk H.-P."/>
            <person name="LaButti K.M."/>
            <person name="Lapidus A."/>
            <person name="Lindquist E.A."/>
            <person name="Lipzen A.M."/>
            <person name="Meier-Kolthoff J.P."/>
            <person name="Ohm R.A."/>
            <person name="Otillar R.P."/>
            <person name="Pangilinan J.L."/>
            <person name="Peng Y."/>
            <person name="Rokas A."/>
            <person name="Rosa C.A."/>
            <person name="Scheuner C."/>
            <person name="Sibirny A.A."/>
            <person name="Slot J.C."/>
            <person name="Stielow J.B."/>
            <person name="Sun H."/>
            <person name="Kurtzman C.P."/>
            <person name="Blackwell M."/>
            <person name="Grigoriev I.V."/>
            <person name="Jeffries T.W."/>
        </authorList>
    </citation>
    <scope>NUCLEOTIDE SEQUENCE [LARGE SCALE GENOMIC DNA]</scope>
    <source>
        <strain evidence="12">NRRL Y-1626</strain>
    </source>
</reference>
<dbReference type="GO" id="GO:0097036">
    <property type="term" value="P:regulation of plasma membrane sterol distribution"/>
    <property type="evidence" value="ECO:0007669"/>
    <property type="project" value="UniProtKB-UniRule"/>
</dbReference>
<dbReference type="GO" id="GO:0000139">
    <property type="term" value="C:Golgi membrane"/>
    <property type="evidence" value="ECO:0007669"/>
    <property type="project" value="UniProtKB-SubCell"/>
</dbReference>
<evidence type="ECO:0000313" key="12">
    <source>
        <dbReference type="Proteomes" id="UP000092321"/>
    </source>
</evidence>
<evidence type="ECO:0000256" key="5">
    <source>
        <dbReference type="ARBA" id="ARBA00022824"/>
    </source>
</evidence>
<keyword evidence="3 10" id="KW-0813">Transport</keyword>
<evidence type="ECO:0000256" key="4">
    <source>
        <dbReference type="ARBA" id="ARBA00022692"/>
    </source>
</evidence>
<feature type="transmembrane region" description="Helical" evidence="10">
    <location>
        <begin position="198"/>
        <end position="221"/>
    </location>
</feature>
<keyword evidence="5 10" id="KW-0256">Endoplasmic reticulum</keyword>
<keyword evidence="10" id="KW-0333">Golgi apparatus</keyword>
<keyword evidence="7 10" id="KW-0445">Lipid transport</keyword>
<evidence type="ECO:0000256" key="8">
    <source>
        <dbReference type="ARBA" id="ARBA00023098"/>
    </source>
</evidence>
<evidence type="ECO:0000256" key="1">
    <source>
        <dbReference type="ARBA" id="ARBA00004477"/>
    </source>
</evidence>
<dbReference type="OrthoDB" id="2192830at2759"/>
<dbReference type="Proteomes" id="UP000092321">
    <property type="component" value="Unassembled WGS sequence"/>
</dbReference>
<feature type="transmembrane region" description="Helical" evidence="10">
    <location>
        <begin position="170"/>
        <end position="192"/>
    </location>
</feature>
<comment type="function">
    <text evidence="10">Regulates also the sphingolipid metabolism.</text>
</comment>
<accession>A0A1B7TEV0</accession>
<protein>
    <recommendedName>
        <fullName evidence="10">Protein ARV</fullName>
    </recommendedName>
</protein>
<dbReference type="GO" id="GO:0016125">
    <property type="term" value="P:sterol metabolic process"/>
    <property type="evidence" value="ECO:0007669"/>
    <property type="project" value="UniProtKB-UniRule"/>
</dbReference>
<dbReference type="EMBL" id="LXPE01000010">
    <property type="protein sequence ID" value="OBA27244.1"/>
    <property type="molecule type" value="Genomic_DNA"/>
</dbReference>
<comment type="subcellular location">
    <subcellularLocation>
        <location evidence="1 10">Endoplasmic reticulum membrane</location>
        <topology evidence="1 10">Multi-pass membrane protein</topology>
    </subcellularLocation>
    <subcellularLocation>
        <location evidence="10">Golgi apparatus membrane</location>
        <topology evidence="10">Multi-pass membrane protein</topology>
    </subcellularLocation>
</comment>
<keyword evidence="9 10" id="KW-0472">Membrane</keyword>
<feature type="transmembrane region" description="Helical" evidence="10">
    <location>
        <begin position="233"/>
        <end position="260"/>
    </location>
</feature>
<evidence type="ECO:0000256" key="7">
    <source>
        <dbReference type="ARBA" id="ARBA00023055"/>
    </source>
</evidence>
<evidence type="ECO:0000313" key="11">
    <source>
        <dbReference type="EMBL" id="OBA27244.1"/>
    </source>
</evidence>
<keyword evidence="6 10" id="KW-1133">Transmembrane helix</keyword>
<keyword evidence="10" id="KW-0746">Sphingolipid metabolism</keyword>
<dbReference type="PANTHER" id="PTHR14467:SF0">
    <property type="entry name" value="PROTEIN ARV1"/>
    <property type="match status" value="1"/>
</dbReference>
<dbReference type="PANTHER" id="PTHR14467">
    <property type="entry name" value="ARV1"/>
    <property type="match status" value="1"/>
</dbReference>
<dbReference type="GO" id="GO:0005789">
    <property type="term" value="C:endoplasmic reticulum membrane"/>
    <property type="evidence" value="ECO:0007669"/>
    <property type="project" value="UniProtKB-SubCell"/>
</dbReference>
<evidence type="ECO:0000256" key="9">
    <source>
        <dbReference type="ARBA" id="ARBA00023136"/>
    </source>
</evidence>
<keyword evidence="8 10" id="KW-0443">Lipid metabolism</keyword>
<dbReference type="AlphaFoldDB" id="A0A1B7TEV0"/>
<dbReference type="GO" id="GO:0006665">
    <property type="term" value="P:sphingolipid metabolic process"/>
    <property type="evidence" value="ECO:0007669"/>
    <property type="project" value="UniProtKB-UniRule"/>
</dbReference>
<keyword evidence="4 10" id="KW-0812">Transmembrane</keyword>
<evidence type="ECO:0000256" key="10">
    <source>
        <dbReference type="RuleBase" id="RU368065"/>
    </source>
</evidence>
<dbReference type="GO" id="GO:0032366">
    <property type="term" value="P:intracellular sterol transport"/>
    <property type="evidence" value="ECO:0007669"/>
    <property type="project" value="UniProtKB-UniRule"/>
</dbReference>
<dbReference type="Pfam" id="PF04161">
    <property type="entry name" value="Arv1"/>
    <property type="match status" value="1"/>
</dbReference>
<comment type="function">
    <text evidence="10">Mediator of sterol homeostasis involved in sterol uptake, trafficking and distribution into membranes.</text>
</comment>
<name>A0A1B7TEV0_9ASCO</name>
<dbReference type="InterPro" id="IPR007290">
    <property type="entry name" value="Arv1"/>
</dbReference>
<sequence length="293" mass="35191">MTVCVNCGDYKKAGKLFIKYNNNSYKLLDCDKCGKVIDKYIEYDNLNILINIILLKRGVYRHLVYNSDNTISNKRLKYIILSFEVYITWVYQEHLNYLLSFNKSSIIIVKRIILTTGIIETVFKLDAFWQYCFFIQYCLFDQWLMLKLINFQFAKDLHLEKQNKKYSLTVFENTLILSYISRLLFPILMLIWPYDDSIIIPSFIIKWLTNYYLIESINLILYNRKKSLIFNKLIFIFLIIFIVKIILSNLLMNILCFAVTKVLNNIFNIQYLNVDIFNMHRFFKDFFYQLALG</sequence>
<gene>
    <name evidence="11" type="ORF">HANVADRAFT_2077</name>
</gene>
<evidence type="ECO:0000256" key="6">
    <source>
        <dbReference type="ARBA" id="ARBA00022989"/>
    </source>
</evidence>
<evidence type="ECO:0000256" key="2">
    <source>
        <dbReference type="ARBA" id="ARBA00009187"/>
    </source>
</evidence>
<comment type="caution">
    <text evidence="11">The sequence shown here is derived from an EMBL/GenBank/DDBJ whole genome shotgun (WGS) entry which is preliminary data.</text>
</comment>